<keyword evidence="3" id="KW-0479">Metal-binding</keyword>
<dbReference type="InterPro" id="IPR027268">
    <property type="entry name" value="Peptidase_M4/M1_CTD_sf"/>
</dbReference>
<evidence type="ECO:0000256" key="7">
    <source>
        <dbReference type="ARBA" id="ARBA00023049"/>
    </source>
</evidence>
<comment type="similarity">
    <text evidence="1 8">Belongs to the peptidase M4 family.</text>
</comment>
<evidence type="ECO:0000313" key="12">
    <source>
        <dbReference type="EMBL" id="GAA1382797.1"/>
    </source>
</evidence>
<evidence type="ECO:0000313" key="13">
    <source>
        <dbReference type="Proteomes" id="UP001499863"/>
    </source>
</evidence>
<keyword evidence="8" id="KW-0964">Secreted</keyword>
<feature type="domain" description="Peptidase M4" evidence="9">
    <location>
        <begin position="209"/>
        <end position="363"/>
    </location>
</feature>
<evidence type="ECO:0000256" key="8">
    <source>
        <dbReference type="RuleBase" id="RU366073"/>
    </source>
</evidence>
<accession>A0ABP4I8L4</accession>
<feature type="chain" id="PRO_5045000727" description="Neutral metalloproteinase" evidence="8">
    <location>
        <begin position="35"/>
        <end position="537"/>
    </location>
</feature>
<proteinExistence type="inferred from homology"/>
<dbReference type="SUPFAM" id="SSF55486">
    <property type="entry name" value="Metalloproteases ('zincins'), catalytic domain"/>
    <property type="match status" value="1"/>
</dbReference>
<sequence>MSPSSSSRRRLAAGAIAATAALVAATVTTGTASAAPTGRDAATDRAAAIAQARANVARDAALFGYTDGQDLIVRDVVLDADGTRHVRFDRTYLGLPVVGGDLVVHQDARGRLKDSSRAAAHDAAVRTIVPTVPAQLTAGRALQAAPGIGNPVSSPELVVWAADGTPRLAWRTTVQGTGDHGRPAGRVIVTDATTGERIEAYDAEHQAGGTGHSEYTGDITIDTTAQSGGGYALIDPVRGHVTRDAHNVSANTLTASSGTLYTDADNVWGDGRKFSADRATAAVDAHANTAWTYDYYKNTFNRAGIRNDGRGATVFVHVGTNWDNAQWSDSCFCMMTGDGDGSVDPEQVDLDTMGHEMTHGVTSATANLRYSGESGGLNEATSDIFGTMVEWYAANAVDTPDYLFSDQSTPPWLRRFDKPSLDGRSADCWSRKVGQLDVHNSSGVGNHWFFLAAEGSGSRTINGVAYNSPTCNGSTVTGIGNQKAAAIWYRALTVYMTSTTDYKGARTASLNAARDLYGLNGTEYKAVAAAWSAVSVA</sequence>
<protein>
    <recommendedName>
        <fullName evidence="8">Neutral metalloproteinase</fullName>
        <ecNumber evidence="8">3.4.24.-</ecNumber>
    </recommendedName>
</protein>
<evidence type="ECO:0000256" key="6">
    <source>
        <dbReference type="ARBA" id="ARBA00022833"/>
    </source>
</evidence>
<evidence type="ECO:0000256" key="4">
    <source>
        <dbReference type="ARBA" id="ARBA00022729"/>
    </source>
</evidence>
<comment type="subcellular location">
    <subcellularLocation>
        <location evidence="8">Secreted</location>
    </subcellularLocation>
</comment>
<dbReference type="InterPro" id="IPR011096">
    <property type="entry name" value="FTP_domain"/>
</dbReference>
<dbReference type="Gene3D" id="1.10.390.10">
    <property type="entry name" value="Neutral Protease Domain 2"/>
    <property type="match status" value="1"/>
</dbReference>
<dbReference type="Proteomes" id="UP001499863">
    <property type="component" value="Unassembled WGS sequence"/>
</dbReference>
<keyword evidence="6 8" id="KW-0862">Zinc</keyword>
<feature type="domain" description="Peptidase M4 C-terminal" evidence="10">
    <location>
        <begin position="366"/>
        <end position="536"/>
    </location>
</feature>
<dbReference type="RefSeq" id="WP_344324105.1">
    <property type="nucleotide sequence ID" value="NZ_BAAAKJ010000013.1"/>
</dbReference>
<feature type="domain" description="FTP" evidence="11">
    <location>
        <begin position="70"/>
        <end position="113"/>
    </location>
</feature>
<comment type="caution">
    <text evidence="12">The sequence shown here is derived from an EMBL/GenBank/DDBJ whole genome shotgun (WGS) entry which is preliminary data.</text>
</comment>
<gene>
    <name evidence="12" type="ORF">GCM10009639_02300</name>
</gene>
<dbReference type="EC" id="3.4.24.-" evidence="8"/>
<dbReference type="Pfam" id="PF07504">
    <property type="entry name" value="FTP"/>
    <property type="match status" value="1"/>
</dbReference>
<keyword evidence="4 8" id="KW-0732">Signal</keyword>
<keyword evidence="13" id="KW-1185">Reference proteome</keyword>
<evidence type="ECO:0000259" key="11">
    <source>
        <dbReference type="Pfam" id="PF07504"/>
    </source>
</evidence>
<dbReference type="InterPro" id="IPR013856">
    <property type="entry name" value="Peptidase_M4_domain"/>
</dbReference>
<comment type="function">
    <text evidence="8">Extracellular zinc metalloprotease.</text>
</comment>
<dbReference type="InterPro" id="IPR023612">
    <property type="entry name" value="Peptidase_M4"/>
</dbReference>
<keyword evidence="5 8" id="KW-0378">Hydrolase</keyword>
<evidence type="ECO:0000259" key="9">
    <source>
        <dbReference type="Pfam" id="PF01447"/>
    </source>
</evidence>
<evidence type="ECO:0000256" key="5">
    <source>
        <dbReference type="ARBA" id="ARBA00022801"/>
    </source>
</evidence>
<feature type="signal peptide" evidence="8">
    <location>
        <begin position="1"/>
        <end position="34"/>
    </location>
</feature>
<dbReference type="Gene3D" id="3.10.170.10">
    <property type="match status" value="1"/>
</dbReference>
<dbReference type="Gene3D" id="3.10.450.490">
    <property type="match status" value="1"/>
</dbReference>
<evidence type="ECO:0000256" key="1">
    <source>
        <dbReference type="ARBA" id="ARBA00009388"/>
    </source>
</evidence>
<name>A0ABP4I8L4_9ACTN</name>
<dbReference type="EMBL" id="BAAAKJ010000013">
    <property type="protein sequence ID" value="GAA1382797.1"/>
    <property type="molecule type" value="Genomic_DNA"/>
</dbReference>
<dbReference type="InterPro" id="IPR001570">
    <property type="entry name" value="Peptidase_M4_C_domain"/>
</dbReference>
<dbReference type="PANTHER" id="PTHR33794">
    <property type="entry name" value="BACILLOLYSIN"/>
    <property type="match status" value="1"/>
</dbReference>
<dbReference type="CDD" id="cd09597">
    <property type="entry name" value="M4_TLP"/>
    <property type="match status" value="1"/>
</dbReference>
<dbReference type="InterPro" id="IPR050728">
    <property type="entry name" value="Zinc_Metalloprotease_M4"/>
</dbReference>
<comment type="cofactor">
    <cofactor evidence="8">
        <name>Zn(2+)</name>
        <dbReference type="ChEBI" id="CHEBI:29105"/>
    </cofactor>
</comment>
<evidence type="ECO:0000256" key="2">
    <source>
        <dbReference type="ARBA" id="ARBA00022670"/>
    </source>
</evidence>
<keyword evidence="2 8" id="KW-0645">Protease</keyword>
<evidence type="ECO:0000256" key="3">
    <source>
        <dbReference type="ARBA" id="ARBA00022723"/>
    </source>
</evidence>
<dbReference type="PRINTS" id="PR00730">
    <property type="entry name" value="THERMOLYSIN"/>
</dbReference>
<evidence type="ECO:0000259" key="10">
    <source>
        <dbReference type="Pfam" id="PF02868"/>
    </source>
</evidence>
<reference evidence="13" key="1">
    <citation type="journal article" date="2019" name="Int. J. Syst. Evol. Microbiol.">
        <title>The Global Catalogue of Microorganisms (GCM) 10K type strain sequencing project: providing services to taxonomists for standard genome sequencing and annotation.</title>
        <authorList>
            <consortium name="The Broad Institute Genomics Platform"/>
            <consortium name="The Broad Institute Genome Sequencing Center for Infectious Disease"/>
            <person name="Wu L."/>
            <person name="Ma J."/>
        </authorList>
    </citation>
    <scope>NUCLEOTIDE SEQUENCE [LARGE SCALE GENOMIC DNA]</scope>
    <source>
        <strain evidence="13">JCM 12393</strain>
    </source>
</reference>
<dbReference type="Pfam" id="PF01447">
    <property type="entry name" value="Peptidase_M4"/>
    <property type="match status" value="1"/>
</dbReference>
<dbReference type="PROSITE" id="PS51318">
    <property type="entry name" value="TAT"/>
    <property type="match status" value="1"/>
</dbReference>
<dbReference type="PANTHER" id="PTHR33794:SF1">
    <property type="entry name" value="BACILLOLYSIN"/>
    <property type="match status" value="1"/>
</dbReference>
<organism evidence="12 13">
    <name type="scientific">Kitasatospora putterlickiae</name>
    <dbReference type="NCBI Taxonomy" id="221725"/>
    <lineage>
        <taxon>Bacteria</taxon>
        <taxon>Bacillati</taxon>
        <taxon>Actinomycetota</taxon>
        <taxon>Actinomycetes</taxon>
        <taxon>Kitasatosporales</taxon>
        <taxon>Streptomycetaceae</taxon>
        <taxon>Kitasatospora</taxon>
    </lineage>
</organism>
<dbReference type="InterPro" id="IPR006311">
    <property type="entry name" value="TAT_signal"/>
</dbReference>
<dbReference type="Pfam" id="PF02868">
    <property type="entry name" value="Peptidase_M4_C"/>
    <property type="match status" value="1"/>
</dbReference>
<keyword evidence="7 8" id="KW-0482">Metalloprotease</keyword>